<evidence type="ECO:0000313" key="3">
    <source>
        <dbReference type="EMBL" id="PKG24233.1"/>
    </source>
</evidence>
<protein>
    <recommendedName>
        <fullName evidence="2">BIG2 domain-containing protein</fullName>
    </recommendedName>
</protein>
<dbReference type="Gene3D" id="2.60.40.1080">
    <property type="match status" value="4"/>
</dbReference>
<evidence type="ECO:0000256" key="1">
    <source>
        <dbReference type="SAM" id="SignalP"/>
    </source>
</evidence>
<dbReference type="EMBL" id="PISE01000015">
    <property type="protein sequence ID" value="PKG24233.1"/>
    <property type="molecule type" value="Genomic_DNA"/>
</dbReference>
<dbReference type="SMART" id="SM00635">
    <property type="entry name" value="BID_2"/>
    <property type="match status" value="4"/>
</dbReference>
<keyword evidence="4" id="KW-1185">Reference proteome</keyword>
<evidence type="ECO:0000259" key="2">
    <source>
        <dbReference type="SMART" id="SM00635"/>
    </source>
</evidence>
<gene>
    <name evidence="3" type="ORF">CWS01_07530</name>
</gene>
<dbReference type="Proteomes" id="UP000233375">
    <property type="component" value="Unassembled WGS sequence"/>
</dbReference>
<keyword evidence="1" id="KW-0732">Signal</keyword>
<dbReference type="PANTHER" id="PTHR23019">
    <property type="entry name" value="NUCLEAR PORE MEMBRANE GLYCOPROTEIN GP210-RELATED"/>
    <property type="match status" value="1"/>
</dbReference>
<feature type="chain" id="PRO_5014819471" description="BIG2 domain-containing protein" evidence="1">
    <location>
        <begin position="28"/>
        <end position="697"/>
    </location>
</feature>
<dbReference type="AlphaFoldDB" id="A0A2N0Z3Z1"/>
<organism evidence="3 4">
    <name type="scientific">Niallia nealsonii</name>
    <dbReference type="NCBI Taxonomy" id="115979"/>
    <lineage>
        <taxon>Bacteria</taxon>
        <taxon>Bacillati</taxon>
        <taxon>Bacillota</taxon>
        <taxon>Bacilli</taxon>
        <taxon>Bacillales</taxon>
        <taxon>Bacillaceae</taxon>
        <taxon>Niallia</taxon>
    </lineage>
</organism>
<feature type="domain" description="BIG2" evidence="2">
    <location>
        <begin position="452"/>
        <end position="529"/>
    </location>
</feature>
<dbReference type="PANTHER" id="PTHR23019:SF0">
    <property type="entry name" value="NUCLEAR PORE MEMBRANE GLYCOPROTEIN 210"/>
    <property type="match status" value="1"/>
</dbReference>
<proteinExistence type="predicted"/>
<dbReference type="InterPro" id="IPR045197">
    <property type="entry name" value="NUP210-like"/>
</dbReference>
<name>A0A2N0Z3Z1_9BACI</name>
<feature type="signal peptide" evidence="1">
    <location>
        <begin position="1"/>
        <end position="27"/>
    </location>
</feature>
<dbReference type="Pfam" id="PF02368">
    <property type="entry name" value="Big_2"/>
    <property type="match status" value="4"/>
</dbReference>
<accession>A0A2N0Z3Z1</accession>
<evidence type="ECO:0000313" key="4">
    <source>
        <dbReference type="Proteomes" id="UP000233375"/>
    </source>
</evidence>
<dbReference type="InterPro" id="IPR008964">
    <property type="entry name" value="Invasin/intimin_cell_adhesion"/>
</dbReference>
<dbReference type="SUPFAM" id="SSF49373">
    <property type="entry name" value="Invasin/intimin cell-adhesion fragments"/>
    <property type="match status" value="4"/>
</dbReference>
<comment type="caution">
    <text evidence="3">The sequence shown here is derived from an EMBL/GenBank/DDBJ whole genome shotgun (WGS) entry which is preliminary data.</text>
</comment>
<feature type="domain" description="BIG2" evidence="2">
    <location>
        <begin position="286"/>
        <end position="363"/>
    </location>
</feature>
<dbReference type="InterPro" id="IPR003343">
    <property type="entry name" value="Big_2"/>
</dbReference>
<dbReference type="OrthoDB" id="1650483at2"/>
<dbReference type="RefSeq" id="WP_101176579.1">
    <property type="nucleotide sequence ID" value="NZ_PISE01000015.1"/>
</dbReference>
<feature type="domain" description="BIG2" evidence="2">
    <location>
        <begin position="368"/>
        <end position="445"/>
    </location>
</feature>
<reference evidence="3 4" key="1">
    <citation type="journal article" date="2003" name="Int. J. Syst. Evol. Microbiol.">
        <title>Bacillus nealsonii sp. nov., isolated from a spacecraft-assembly facility, whose spores are gamma-radiation resistant.</title>
        <authorList>
            <person name="Venkateswaran K."/>
            <person name="Kempf M."/>
            <person name="Chen F."/>
            <person name="Satomi M."/>
            <person name="Nicholson W."/>
            <person name="Kern R."/>
        </authorList>
    </citation>
    <scope>NUCLEOTIDE SEQUENCE [LARGE SCALE GENOMIC DNA]</scope>
    <source>
        <strain evidence="3 4">FO-92</strain>
    </source>
</reference>
<sequence>MKRTRLLKAIILLMILLSFSVENKVKAANKQSLNTGTYKVGKELSAGLMKFTLSKGEALIYLTKNGTNETLYEELSDDKEYGPNQFTARLNNGDEIEVSLYEDTTPLAVQKLAKIDANKVGAGYYEVGADIPVGTYNLHIDRPYDEYDTAYISIFDSKYNEKDAFDFYQESESFAYKFSKGDKIYITSLGGTMSFKEKVLIPESITLSKTSLSLMVNKTAKVTATVNPSTATNKNVSWSSSNPTIATVDASGNIKARKAGSTKITAKAKGNLSVTKSLNLTVTDIVPTGLEVSKTSLDISNNQTVKIKATVTPNEAADKTVLWKSSNTKVATVDAKGNIKGKANGSATITAIAKANRNVSKKIAVKVSAKTVKVNKKSLSIIAGKTGMLSATVTPSDSTDKTVKWRSANTKIATVDSRGKVTGKTKGKTTIIASVKGAKEVKVKITVTAPITAKSIKINKKSATLIKGKTLTLSATVSPSNTTNKTVTWKSSNTKVAKVDKKGKVTAIGAGTAKITAKTVNGKTSSMTINIPYTKSLSAGTWKAGKHLPAGRYKITTNSGNGNLFIASGTDHFVNEILSSEDDGFGVTVVTTDIKSGDSIEILGLNSVQFTRVSHVKSNTLHAGYWTVGKDISSGRYKITTPKGSGNLIIYRRDNLLVNEILSSTTDDYTVRSVTTTLKSGDQIEISSLNKVIFTKK</sequence>
<feature type="domain" description="BIG2" evidence="2">
    <location>
        <begin position="201"/>
        <end position="278"/>
    </location>
</feature>